<gene>
    <name evidence="2" type="ORF">AYJ53_02930</name>
</gene>
<sequence>MTKLRIKRTLQPLVDGDKILFGIGNLGLRRTIPNIPENIEMLKFLNGEISRDQVKLSDSQVMDKIDQLKNLGVLTTNDYSDSPRYSRNETFFEWMDMSSNVNPYNYQEKLFKSKVVVLGVGGIGCAVAEHLVRAGIKKIKLVDFDVIEESNLTRQTTYFEDDIGKSKLDVCKKYLLKIDSKIHVETIKQKISNYEDLEKIINKEDSLIINSMDKPAKLDNWVDSVSNKYNVPVVFGSYAATATNVYPKVPKLSIDYGDFLGEEQITEDCIIDNTFPMGTLSSVTAVAAGFVSYTAIMMLTGLRTPKEGVQMDFDGWTIYKFPNHKR</sequence>
<dbReference type="Gene3D" id="3.40.50.720">
    <property type="entry name" value="NAD(P)-binding Rossmann-like Domain"/>
    <property type="match status" value="1"/>
</dbReference>
<accession>A0A9X0J7K3</accession>
<feature type="domain" description="THIF-type NAD/FAD binding fold" evidence="1">
    <location>
        <begin position="104"/>
        <end position="318"/>
    </location>
</feature>
<dbReference type="RefSeq" id="WP_061400126.1">
    <property type="nucleotide sequence ID" value="NZ_LSNG01000020.1"/>
</dbReference>
<evidence type="ECO:0000313" key="2">
    <source>
        <dbReference type="EMBL" id="KXN76480.1"/>
    </source>
</evidence>
<dbReference type="GO" id="GO:0004792">
    <property type="term" value="F:thiosulfate-cyanide sulfurtransferase activity"/>
    <property type="evidence" value="ECO:0007669"/>
    <property type="project" value="TreeGrafter"/>
</dbReference>
<dbReference type="GO" id="GO:0008641">
    <property type="term" value="F:ubiquitin-like modifier activating enzyme activity"/>
    <property type="evidence" value="ECO:0007669"/>
    <property type="project" value="InterPro"/>
</dbReference>
<dbReference type="SUPFAM" id="SSF69572">
    <property type="entry name" value="Activating enzymes of the ubiquitin-like proteins"/>
    <property type="match status" value="1"/>
</dbReference>
<dbReference type="EMBL" id="LSNG01000020">
    <property type="protein sequence ID" value="KXN76480.1"/>
    <property type="molecule type" value="Genomic_DNA"/>
</dbReference>
<dbReference type="OrthoDB" id="9804286at2"/>
<dbReference type="InterPro" id="IPR035985">
    <property type="entry name" value="Ubiquitin-activating_enz"/>
</dbReference>
<proteinExistence type="predicted"/>
<protein>
    <recommendedName>
        <fullName evidence="1">THIF-type NAD/FAD binding fold domain-containing protein</fullName>
    </recommendedName>
</protein>
<dbReference type="AlphaFoldDB" id="A0A9X0J7K3"/>
<dbReference type="Proteomes" id="UP000070346">
    <property type="component" value="Unassembled WGS sequence"/>
</dbReference>
<dbReference type="GO" id="GO:0016779">
    <property type="term" value="F:nucleotidyltransferase activity"/>
    <property type="evidence" value="ECO:0007669"/>
    <property type="project" value="TreeGrafter"/>
</dbReference>
<dbReference type="InterPro" id="IPR045886">
    <property type="entry name" value="ThiF/MoeB/HesA"/>
</dbReference>
<dbReference type="PANTHER" id="PTHR10953">
    <property type="entry name" value="UBIQUITIN-ACTIVATING ENZYME E1"/>
    <property type="match status" value="1"/>
</dbReference>
<dbReference type="GO" id="GO:0005737">
    <property type="term" value="C:cytoplasm"/>
    <property type="evidence" value="ECO:0007669"/>
    <property type="project" value="TreeGrafter"/>
</dbReference>
<dbReference type="PANTHER" id="PTHR10953:SF102">
    <property type="entry name" value="ADENYLYLTRANSFERASE AND SULFURTRANSFERASE MOCS3"/>
    <property type="match status" value="1"/>
</dbReference>
<name>A0A9X0J7K3_LACJH</name>
<comment type="caution">
    <text evidence="2">The sequence shown here is derived from an EMBL/GenBank/DDBJ whole genome shotgun (WGS) entry which is preliminary data.</text>
</comment>
<dbReference type="Pfam" id="PF00899">
    <property type="entry name" value="ThiF"/>
    <property type="match status" value="1"/>
</dbReference>
<evidence type="ECO:0000259" key="1">
    <source>
        <dbReference type="Pfam" id="PF00899"/>
    </source>
</evidence>
<organism evidence="2 3">
    <name type="scientific">Lactobacillus johnsonii</name>
    <dbReference type="NCBI Taxonomy" id="33959"/>
    <lineage>
        <taxon>Bacteria</taxon>
        <taxon>Bacillati</taxon>
        <taxon>Bacillota</taxon>
        <taxon>Bacilli</taxon>
        <taxon>Lactobacillales</taxon>
        <taxon>Lactobacillaceae</taxon>
        <taxon>Lactobacillus</taxon>
    </lineage>
</organism>
<dbReference type="InterPro" id="IPR000594">
    <property type="entry name" value="ThiF_NAD_FAD-bd"/>
</dbReference>
<reference evidence="2 3" key="1">
    <citation type="submission" date="2016-02" db="EMBL/GenBank/DDBJ databases">
        <title>Complete Genome Sequences of Lactobacillus johnsonii Strain W1.</title>
        <authorList>
            <person name="Sun Y."/>
            <person name="Wu X."/>
        </authorList>
    </citation>
    <scope>NUCLEOTIDE SEQUENCE [LARGE SCALE GENOMIC DNA]</scope>
    <source>
        <strain evidence="2 3">W1</strain>
    </source>
</reference>
<evidence type="ECO:0000313" key="3">
    <source>
        <dbReference type="Proteomes" id="UP000070346"/>
    </source>
</evidence>